<evidence type="ECO:0000256" key="7">
    <source>
        <dbReference type="ARBA" id="ARBA00023157"/>
    </source>
</evidence>
<keyword evidence="3" id="KW-0272">Extracellular matrix</keyword>
<dbReference type="SMART" id="SM00136">
    <property type="entry name" value="LamNT"/>
    <property type="match status" value="1"/>
</dbReference>
<keyword evidence="2" id="KW-0964">Secreted</keyword>
<dbReference type="PROSITE" id="PS01248">
    <property type="entry name" value="EGF_LAM_1"/>
    <property type="match status" value="3"/>
</dbReference>
<feature type="disulfide bond" evidence="10">
    <location>
        <begin position="655"/>
        <end position="664"/>
    </location>
</feature>
<feature type="domain" description="Laminin EGF-like" evidence="11">
    <location>
        <begin position="303"/>
        <end position="372"/>
    </location>
</feature>
<feature type="domain" description="Laminin EGF-like" evidence="11">
    <location>
        <begin position="682"/>
        <end position="727"/>
    </location>
</feature>
<evidence type="ECO:0000259" key="11">
    <source>
        <dbReference type="PROSITE" id="PS50027"/>
    </source>
</evidence>
<gene>
    <name evidence="13" type="ORF">OS493_002433</name>
</gene>
<evidence type="ECO:0000256" key="5">
    <source>
        <dbReference type="ARBA" id="ARBA00022737"/>
    </source>
</evidence>
<evidence type="ECO:0000256" key="3">
    <source>
        <dbReference type="ARBA" id="ARBA00022530"/>
    </source>
</evidence>
<dbReference type="GO" id="GO:0009887">
    <property type="term" value="P:animal organ morphogenesis"/>
    <property type="evidence" value="ECO:0007669"/>
    <property type="project" value="TreeGrafter"/>
</dbReference>
<evidence type="ECO:0000256" key="4">
    <source>
        <dbReference type="ARBA" id="ARBA00022729"/>
    </source>
</evidence>
<protein>
    <submittedName>
        <fullName evidence="13">Uncharacterized protein</fullName>
    </submittedName>
</protein>
<evidence type="ECO:0000313" key="13">
    <source>
        <dbReference type="EMBL" id="KAJ7365717.1"/>
    </source>
</evidence>
<dbReference type="AlphaFoldDB" id="A0A9W9YT09"/>
<dbReference type="InterPro" id="IPR008211">
    <property type="entry name" value="Laminin_N"/>
</dbReference>
<comment type="caution">
    <text evidence="13">The sequence shown here is derived from an EMBL/GenBank/DDBJ whole genome shotgun (WGS) entry which is preliminary data.</text>
</comment>
<evidence type="ECO:0000256" key="9">
    <source>
        <dbReference type="ARBA" id="ARBA00023292"/>
    </source>
</evidence>
<dbReference type="InterPro" id="IPR050440">
    <property type="entry name" value="Laminin/Netrin_ECM"/>
</dbReference>
<keyword evidence="9 10" id="KW-0424">Laminin EGF-like domain</keyword>
<dbReference type="PRINTS" id="PR00011">
    <property type="entry name" value="EGFLAMININ"/>
</dbReference>
<feature type="disulfide bond" evidence="10">
    <location>
        <begin position="634"/>
        <end position="646"/>
    </location>
</feature>
<dbReference type="CDD" id="cd00055">
    <property type="entry name" value="EGF_Lam"/>
    <property type="match status" value="5"/>
</dbReference>
<dbReference type="GO" id="GO:0005604">
    <property type="term" value="C:basement membrane"/>
    <property type="evidence" value="ECO:0007669"/>
    <property type="project" value="UniProtKB-SubCell"/>
</dbReference>
<evidence type="ECO:0000313" key="14">
    <source>
        <dbReference type="Proteomes" id="UP001163046"/>
    </source>
</evidence>
<dbReference type="FunFam" id="2.10.25.10:FF:000074">
    <property type="entry name" value="Laminin subunit alpha"/>
    <property type="match status" value="1"/>
</dbReference>
<evidence type="ECO:0000256" key="2">
    <source>
        <dbReference type="ARBA" id="ARBA00022525"/>
    </source>
</evidence>
<dbReference type="SUPFAM" id="SSF57196">
    <property type="entry name" value="EGF/Laminin"/>
    <property type="match status" value="5"/>
</dbReference>
<dbReference type="PANTHER" id="PTHR10574:SF406">
    <property type="entry name" value="LAMININ SUBUNIT ALPHA 5"/>
    <property type="match status" value="1"/>
</dbReference>
<evidence type="ECO:0000256" key="8">
    <source>
        <dbReference type="ARBA" id="ARBA00023180"/>
    </source>
</evidence>
<feature type="domain" description="Laminin EGF-like" evidence="11">
    <location>
        <begin position="634"/>
        <end position="681"/>
    </location>
</feature>
<evidence type="ECO:0000259" key="12">
    <source>
        <dbReference type="PROSITE" id="PS51117"/>
    </source>
</evidence>
<name>A0A9W9YT09_9CNID</name>
<keyword evidence="14" id="KW-1185">Reference proteome</keyword>
<keyword evidence="6" id="KW-0084">Basement membrane</keyword>
<feature type="disulfide bond" evidence="10">
    <location>
        <begin position="700"/>
        <end position="709"/>
    </location>
</feature>
<dbReference type="PANTHER" id="PTHR10574">
    <property type="entry name" value="NETRIN/LAMININ-RELATED"/>
    <property type="match status" value="1"/>
</dbReference>
<comment type="subcellular location">
    <subcellularLocation>
        <location evidence="1">Secreted</location>
        <location evidence="1">Extracellular space</location>
        <location evidence="1">Extracellular matrix</location>
        <location evidence="1">Basement membrane</location>
    </subcellularLocation>
</comment>
<dbReference type="SMART" id="SM00180">
    <property type="entry name" value="EGF_Lam"/>
    <property type="match status" value="7"/>
</dbReference>
<dbReference type="SUPFAM" id="SSF49785">
    <property type="entry name" value="Galactose-binding domain-like"/>
    <property type="match status" value="1"/>
</dbReference>
<dbReference type="Gene3D" id="2.170.300.10">
    <property type="entry name" value="Tie2 ligand-binding domain superfamily"/>
    <property type="match status" value="1"/>
</dbReference>
<dbReference type="FunFam" id="2.10.25.10:FF:000069">
    <property type="entry name" value="Laminin subunit alpha 1"/>
    <property type="match status" value="1"/>
</dbReference>
<feature type="disulfide bond" evidence="10">
    <location>
        <begin position="636"/>
        <end position="653"/>
    </location>
</feature>
<keyword evidence="5" id="KW-0677">Repeat</keyword>
<dbReference type="Gene3D" id="2.60.120.260">
    <property type="entry name" value="Galactose-binding domain-like"/>
    <property type="match status" value="1"/>
</dbReference>
<dbReference type="Pfam" id="PF00055">
    <property type="entry name" value="Laminin_N"/>
    <property type="match status" value="1"/>
</dbReference>
<keyword evidence="4" id="KW-0732">Signal</keyword>
<dbReference type="OrthoDB" id="5977026at2759"/>
<dbReference type="InterPro" id="IPR002049">
    <property type="entry name" value="LE_dom"/>
</dbReference>
<feature type="domain" description="Laminin N-terminal" evidence="12">
    <location>
        <begin position="1"/>
        <end position="168"/>
    </location>
</feature>
<dbReference type="EMBL" id="MU827302">
    <property type="protein sequence ID" value="KAJ7365717.1"/>
    <property type="molecule type" value="Genomic_DNA"/>
</dbReference>
<evidence type="ECO:0000256" key="1">
    <source>
        <dbReference type="ARBA" id="ARBA00004302"/>
    </source>
</evidence>
<dbReference type="PROSITE" id="PS50027">
    <property type="entry name" value="EGF_LAM_2"/>
    <property type="match status" value="3"/>
</dbReference>
<comment type="caution">
    <text evidence="10">Lacks conserved residue(s) required for the propagation of feature annotation.</text>
</comment>
<dbReference type="GO" id="GO:0009888">
    <property type="term" value="P:tissue development"/>
    <property type="evidence" value="ECO:0007669"/>
    <property type="project" value="TreeGrafter"/>
</dbReference>
<keyword evidence="7 10" id="KW-1015">Disulfide bond</keyword>
<organism evidence="13 14">
    <name type="scientific">Desmophyllum pertusum</name>
    <dbReference type="NCBI Taxonomy" id="174260"/>
    <lineage>
        <taxon>Eukaryota</taxon>
        <taxon>Metazoa</taxon>
        <taxon>Cnidaria</taxon>
        <taxon>Anthozoa</taxon>
        <taxon>Hexacorallia</taxon>
        <taxon>Scleractinia</taxon>
        <taxon>Caryophylliina</taxon>
        <taxon>Caryophylliidae</taxon>
        <taxon>Desmophyllum</taxon>
    </lineage>
</organism>
<keyword evidence="8" id="KW-0325">Glycoprotein</keyword>
<accession>A0A9W9YT09</accession>
<dbReference type="FunFam" id="2.10.25.10:FF:000011">
    <property type="entry name" value="Cadherin EGF LAG seven-pass G-type receptor"/>
    <property type="match status" value="1"/>
</dbReference>
<feature type="disulfide bond" evidence="10">
    <location>
        <begin position="343"/>
        <end position="352"/>
    </location>
</feature>
<reference evidence="13" key="1">
    <citation type="submission" date="2023-01" db="EMBL/GenBank/DDBJ databases">
        <title>Genome assembly of the deep-sea coral Lophelia pertusa.</title>
        <authorList>
            <person name="Herrera S."/>
            <person name="Cordes E."/>
        </authorList>
    </citation>
    <scope>NUCLEOTIDE SEQUENCE</scope>
    <source>
        <strain evidence="13">USNM1676648</strain>
        <tissue evidence="13">Polyp</tissue>
    </source>
</reference>
<evidence type="ECO:0000256" key="10">
    <source>
        <dbReference type="PROSITE-ProRule" id="PRU00460"/>
    </source>
</evidence>
<dbReference type="InterPro" id="IPR008979">
    <property type="entry name" value="Galactose-bd-like_sf"/>
</dbReference>
<dbReference type="Pfam" id="PF00053">
    <property type="entry name" value="EGF_laminin"/>
    <property type="match status" value="6"/>
</dbReference>
<dbReference type="Proteomes" id="UP001163046">
    <property type="component" value="Unassembled WGS sequence"/>
</dbReference>
<proteinExistence type="predicted"/>
<dbReference type="PROSITE" id="PS51117">
    <property type="entry name" value="LAMININ_NTER"/>
    <property type="match status" value="1"/>
</dbReference>
<evidence type="ECO:0000256" key="6">
    <source>
        <dbReference type="ARBA" id="ARBA00022869"/>
    </source>
</evidence>
<dbReference type="Gene3D" id="2.10.25.10">
    <property type="entry name" value="Laminin"/>
    <property type="match status" value="5"/>
</dbReference>
<dbReference type="FunFam" id="2.10.25.10:FF:000090">
    <property type="entry name" value="laminin subunit alpha"/>
    <property type="match status" value="1"/>
</dbReference>
<sequence length="740" mass="81525">MVDGVLETWWQSSASVNRVSITIDLQGEYQKYYYVNKLVIRFGEYYRPGQLAFYKSTDNGQSYEPWHYFVSTADECQEKFNRPVQNKPSKVDQVLCMQYADESVDRNDVVSLFVVGPRGDVNDPSDKLLKWMNVTNIRLDFMSLHRIFDVLAVKWHHYAVREVEVDAYCLCNGQGNGLDCFYNETLGDNQCKCQQGACGIDCGICCPAYNQYPWKQGNKGPLVADKDAACQPCNCHNHSAVCVYNETVAQMNRSLDINGNFSGGGVCQHCQDNTEGINCEKCSLFFYRQRNKSHWDRDACKACNCSVAGTKNATLPGVLYLDCIRDENTVPPRPGMGPGDCICKNNTMGRTCEFCKPGYHNLSAENPGGCQECTCHTPGTVNGSNVCEPGEDGYCTCKRNVEGLQCMYCKDTYYDLREDNIDGCTECDCDVGGAYGAVCNKTSGQCECKGNITQRQCNSPQVRFYYPTLHFISGRNAHIVTSQQGNKTWTTTVNIVRGVNSIGVYTLILSYKSTSRVTAVISAGSNSGVVSLESCQQRCYRNLSTVLGEISLTGSVVVNVTYEASVIDFTPVDVVALPQEFYKAMLLRNSTQQDFLANCSVIDNDMGVGTAQEEFCLAQVFSLTANYLGGALPCECDMTGSINDTCQMYGGQCHCKAGVTGRTCDQCIAGFYNFSSQGCSECGCDGENKVCDVVSGQCTCPPNSVGRTCHQCNHTFWGWNETYGCQACNCSTVGSMDFTV</sequence>